<evidence type="ECO:0000256" key="1">
    <source>
        <dbReference type="SAM" id="MobiDB-lite"/>
    </source>
</evidence>
<dbReference type="AlphaFoldDB" id="Q0SBX8"/>
<feature type="compositionally biased region" description="Basic and acidic residues" evidence="1">
    <location>
        <begin position="27"/>
        <end position="40"/>
    </location>
</feature>
<dbReference type="EMBL" id="CP000431">
    <property type="protein sequence ID" value="ABG94958.1"/>
    <property type="molecule type" value="Genomic_DNA"/>
</dbReference>
<sequence length="116" mass="12747">MQGDDEGEERGPGVGVALGDQGLPRAAEPRGQQDRVAQARDREQLGHALEGAEDDRLGVGQCRHPDSMAAAVAVGNPDVTRPRIRCGSVPTLRGKDFRVYPRRWRVDGTRWSLRIH</sequence>
<proteinExistence type="predicted"/>
<protein>
    <submittedName>
        <fullName evidence="2">Uncharacterized protein</fullName>
    </submittedName>
</protein>
<dbReference type="HOGENOM" id="CLU_2094960_0_0_11"/>
<gene>
    <name evidence="2" type="ordered locus">RHA1_ro03155</name>
</gene>
<reference evidence="3" key="1">
    <citation type="journal article" date="2006" name="Proc. Natl. Acad. Sci. U.S.A.">
        <title>The complete genome of Rhodococcus sp. RHA1 provides insights into a catabolic powerhouse.</title>
        <authorList>
            <person name="McLeod M.P."/>
            <person name="Warren R.L."/>
            <person name="Hsiao W.W.L."/>
            <person name="Araki N."/>
            <person name="Myhre M."/>
            <person name="Fernandes C."/>
            <person name="Miyazawa D."/>
            <person name="Wong W."/>
            <person name="Lillquist A.L."/>
            <person name="Wang D."/>
            <person name="Dosanjh M."/>
            <person name="Hara H."/>
            <person name="Petrescu A."/>
            <person name="Morin R.D."/>
            <person name="Yang G."/>
            <person name="Stott J.M."/>
            <person name="Schein J.E."/>
            <person name="Shin H."/>
            <person name="Smailus D."/>
            <person name="Siddiqui A.S."/>
            <person name="Marra M.A."/>
            <person name="Jones S.J.M."/>
            <person name="Holt R."/>
            <person name="Brinkman F.S.L."/>
            <person name="Miyauchi K."/>
            <person name="Fukuda M."/>
            <person name="Davies J.E."/>
            <person name="Mohn W.W."/>
            <person name="Eltis L.D."/>
        </authorList>
    </citation>
    <scope>NUCLEOTIDE SEQUENCE [LARGE SCALE GENOMIC DNA]</scope>
    <source>
        <strain evidence="3">RHA1</strain>
    </source>
</reference>
<evidence type="ECO:0000313" key="3">
    <source>
        <dbReference type="Proteomes" id="UP000008710"/>
    </source>
</evidence>
<dbReference type="Proteomes" id="UP000008710">
    <property type="component" value="Chromosome"/>
</dbReference>
<name>Q0SBX8_RHOJR</name>
<evidence type="ECO:0000313" key="2">
    <source>
        <dbReference type="EMBL" id="ABG94958.1"/>
    </source>
</evidence>
<organism evidence="2 3">
    <name type="scientific">Rhodococcus jostii (strain RHA1)</name>
    <dbReference type="NCBI Taxonomy" id="101510"/>
    <lineage>
        <taxon>Bacteria</taxon>
        <taxon>Bacillati</taxon>
        <taxon>Actinomycetota</taxon>
        <taxon>Actinomycetes</taxon>
        <taxon>Mycobacteriales</taxon>
        <taxon>Nocardiaceae</taxon>
        <taxon>Rhodococcus</taxon>
    </lineage>
</organism>
<dbReference type="KEGG" id="rha:RHA1_ro03155"/>
<accession>Q0SBX8</accession>
<feature type="region of interest" description="Disordered" evidence="1">
    <location>
        <begin position="1"/>
        <end position="40"/>
    </location>
</feature>